<dbReference type="Pfam" id="PF05158">
    <property type="entry name" value="RNA_pol_Rpc34"/>
    <property type="match status" value="1"/>
</dbReference>
<dbReference type="AlphaFoldDB" id="A0A058ZF49"/>
<dbReference type="RefSeq" id="XP_009492711.1">
    <property type="nucleotide sequence ID" value="XM_009494436.1"/>
</dbReference>
<proteinExistence type="inferred from homology"/>
<dbReference type="GO" id="GO:0005654">
    <property type="term" value="C:nucleoplasm"/>
    <property type="evidence" value="ECO:0007669"/>
    <property type="project" value="UniProtKB-ARBA"/>
</dbReference>
<dbReference type="InterPro" id="IPR007832">
    <property type="entry name" value="RNA_pol_Rpc34"/>
</dbReference>
<dbReference type="GeneID" id="20525285"/>
<evidence type="ECO:0000256" key="3">
    <source>
        <dbReference type="ARBA" id="ARBA00022478"/>
    </source>
</evidence>
<evidence type="ECO:0000256" key="4">
    <source>
        <dbReference type="ARBA" id="ARBA00023163"/>
    </source>
</evidence>
<keyword evidence="5 6" id="KW-0539">Nucleus</keyword>
<keyword evidence="4 6" id="KW-0804">Transcription</keyword>
<dbReference type="GO" id="GO:0006383">
    <property type="term" value="P:transcription by RNA polymerase III"/>
    <property type="evidence" value="ECO:0007669"/>
    <property type="project" value="UniProtKB-UniRule"/>
</dbReference>
<dbReference type="STRING" id="691883.A0A058ZF49"/>
<dbReference type="Proteomes" id="UP000030693">
    <property type="component" value="Unassembled WGS sequence"/>
</dbReference>
<comment type="subcellular location">
    <subcellularLocation>
        <location evidence="1 6">Nucleus</location>
    </subcellularLocation>
</comment>
<dbReference type="GO" id="GO:0005737">
    <property type="term" value="C:cytoplasm"/>
    <property type="evidence" value="ECO:0007669"/>
    <property type="project" value="UniProtKB-ARBA"/>
</dbReference>
<evidence type="ECO:0000313" key="8">
    <source>
        <dbReference type="EMBL" id="KCV73010.1"/>
    </source>
</evidence>
<gene>
    <name evidence="8" type="ORF">H696_00560</name>
</gene>
<feature type="region of interest" description="Disordered" evidence="7">
    <location>
        <begin position="14"/>
        <end position="33"/>
    </location>
</feature>
<dbReference type="SUPFAM" id="SSF46785">
    <property type="entry name" value="Winged helix' DNA-binding domain"/>
    <property type="match status" value="1"/>
</dbReference>
<sequence>MDPYDAIMAGMASGAPAAGAAPTPTSPREDDLSPNEQAVLKLLRSQNGGQLTNEVLEAELPIPLEERAVAINALSRRGMLTFVRIGNNVAYMEVQPEEVVKLQSMNQDERLVYTLIKQSDDKGIWTRELRTRANLQQVQLQRILRALETRKIVKSLKSVESKNKKIYMLFEIEPSRQVTGGAWYNEQEFDSEFLGILRDQTYRFIAERSMPRGNSVLPLSHVGYATVEDVVAHIASTRVSKVPLKAEDIECIITSLIYDGTVEKLQNGTYRALVRRATGAGVSLGSAGRDPTRSGLTNIPCGHCQLLNFCKADGPVNPMNCEYFSKWFDL</sequence>
<evidence type="ECO:0000256" key="2">
    <source>
        <dbReference type="ARBA" id="ARBA00011038"/>
    </source>
</evidence>
<keyword evidence="9" id="KW-1185">Reference proteome</keyword>
<evidence type="ECO:0000313" key="9">
    <source>
        <dbReference type="Proteomes" id="UP000030693"/>
    </source>
</evidence>
<organism evidence="8">
    <name type="scientific">Fonticula alba</name>
    <name type="common">Slime mold</name>
    <dbReference type="NCBI Taxonomy" id="691883"/>
    <lineage>
        <taxon>Eukaryota</taxon>
        <taxon>Rotosphaerida</taxon>
        <taxon>Fonticulaceae</taxon>
        <taxon>Fonticula</taxon>
    </lineage>
</organism>
<protein>
    <recommendedName>
        <fullName evidence="6">DNA-directed RNA polymerase III subunit RPC6</fullName>
        <shortName evidence="6">RNA polymerase III subunit C6</shortName>
    </recommendedName>
</protein>
<dbReference type="PIRSF" id="PIRSF028763">
    <property type="entry name" value="RNA_pol_Rpc34"/>
    <property type="match status" value="1"/>
</dbReference>
<accession>A0A058ZF49</accession>
<dbReference type="OrthoDB" id="613763at2759"/>
<dbReference type="FunFam" id="1.10.10.10:FF:000116">
    <property type="entry name" value="DNA-directed RNA polymerase III subunit RPC6"/>
    <property type="match status" value="1"/>
</dbReference>
<dbReference type="InterPro" id="IPR036388">
    <property type="entry name" value="WH-like_DNA-bd_sf"/>
</dbReference>
<dbReference type="OMA" id="VGTTKKC"/>
<reference evidence="8" key="1">
    <citation type="submission" date="2013-04" db="EMBL/GenBank/DDBJ databases">
        <title>The Genome Sequence of Fonticula alba ATCC 38817.</title>
        <authorList>
            <consortium name="The Broad Institute Genomics Platform"/>
            <person name="Russ C."/>
            <person name="Cuomo C."/>
            <person name="Burger G."/>
            <person name="Gray M.W."/>
            <person name="Holland P.W.H."/>
            <person name="King N."/>
            <person name="Lang F.B.F."/>
            <person name="Roger A.J."/>
            <person name="Ruiz-Trillo I."/>
            <person name="Brown M."/>
            <person name="Walker B."/>
            <person name="Young S."/>
            <person name="Zeng Q."/>
            <person name="Gargeya S."/>
            <person name="Fitzgerald M."/>
            <person name="Haas B."/>
            <person name="Abouelleil A."/>
            <person name="Allen A.W."/>
            <person name="Alvarado L."/>
            <person name="Arachchi H.M."/>
            <person name="Berlin A.M."/>
            <person name="Chapman S.B."/>
            <person name="Gainer-Dewar J."/>
            <person name="Goldberg J."/>
            <person name="Griggs A."/>
            <person name="Gujja S."/>
            <person name="Hansen M."/>
            <person name="Howarth C."/>
            <person name="Imamovic A."/>
            <person name="Ireland A."/>
            <person name="Larimer J."/>
            <person name="McCowan C."/>
            <person name="Murphy C."/>
            <person name="Pearson M."/>
            <person name="Poon T.W."/>
            <person name="Priest M."/>
            <person name="Roberts A."/>
            <person name="Saif S."/>
            <person name="Shea T."/>
            <person name="Sisk P."/>
            <person name="Sykes S."/>
            <person name="Wortman J."/>
            <person name="Nusbaum C."/>
            <person name="Birren B."/>
        </authorList>
    </citation>
    <scope>NUCLEOTIDE SEQUENCE [LARGE SCALE GENOMIC DNA]</scope>
    <source>
        <strain evidence="8">ATCC 38817</strain>
    </source>
</reference>
<name>A0A058ZF49_FONAL</name>
<dbReference type="InterPro" id="IPR016049">
    <property type="entry name" value="RNA_pol_Rpc34-like"/>
</dbReference>
<dbReference type="GO" id="GO:0005666">
    <property type="term" value="C:RNA polymerase III complex"/>
    <property type="evidence" value="ECO:0007669"/>
    <property type="project" value="UniProtKB-UniRule"/>
</dbReference>
<evidence type="ECO:0000256" key="6">
    <source>
        <dbReference type="PIRNR" id="PIRNR028763"/>
    </source>
</evidence>
<dbReference type="eggNOG" id="KOG3233">
    <property type="taxonomic scope" value="Eukaryota"/>
</dbReference>
<dbReference type="InterPro" id="IPR036390">
    <property type="entry name" value="WH_DNA-bd_sf"/>
</dbReference>
<evidence type="ECO:0000256" key="5">
    <source>
        <dbReference type="ARBA" id="ARBA00023242"/>
    </source>
</evidence>
<evidence type="ECO:0000256" key="7">
    <source>
        <dbReference type="SAM" id="MobiDB-lite"/>
    </source>
</evidence>
<dbReference type="EMBL" id="KB932201">
    <property type="protein sequence ID" value="KCV73010.1"/>
    <property type="molecule type" value="Genomic_DNA"/>
</dbReference>
<comment type="function">
    <text evidence="6">DNA-dependent RNA polymerase catalyzes the transcription of DNA into RNA using the four ribonucleoside triphosphates as substrates. Specific peripheric component of RNA polymerase III which synthesizes small RNAs, such as 5S rRNA and tRNAs.</text>
</comment>
<comment type="similarity">
    <text evidence="2 6">Belongs to the eukaryotic RPC34/RPC39 RNA polymerase subunit family.</text>
</comment>
<evidence type="ECO:0000256" key="1">
    <source>
        <dbReference type="ARBA" id="ARBA00004123"/>
    </source>
</evidence>
<keyword evidence="3 6" id="KW-0240">DNA-directed RNA polymerase</keyword>
<dbReference type="Gene3D" id="1.10.10.10">
    <property type="entry name" value="Winged helix-like DNA-binding domain superfamily/Winged helix DNA-binding domain"/>
    <property type="match status" value="2"/>
</dbReference>
<dbReference type="PANTHER" id="PTHR12780">
    <property type="entry name" value="RNA POLYMERASE III DNA DIRECTED , 39KD SUBUNIT-RELATED"/>
    <property type="match status" value="1"/>
</dbReference>
<feature type="compositionally biased region" description="Low complexity" evidence="7">
    <location>
        <begin position="14"/>
        <end position="23"/>
    </location>
</feature>